<dbReference type="Pfam" id="PF21712">
    <property type="entry name" value="RASSF8-10_RA"/>
    <property type="match status" value="1"/>
</dbReference>
<dbReference type="Proteomes" id="UP000694865">
    <property type="component" value="Unplaced"/>
</dbReference>
<protein>
    <submittedName>
        <fullName evidence="5">Ras association domain-containing protein 10-like isoform X1</fullName>
    </submittedName>
    <submittedName>
        <fullName evidence="6">Ras association domain-containing protein 10-like isoform X2</fullName>
    </submittedName>
</protein>
<dbReference type="Gene3D" id="3.10.20.90">
    <property type="entry name" value="Phosphatidylinositol 3-kinase Catalytic Subunit, Chain A, domain 1"/>
    <property type="match status" value="1"/>
</dbReference>
<feature type="compositionally biased region" description="Basic residues" evidence="2">
    <location>
        <begin position="118"/>
        <end position="128"/>
    </location>
</feature>
<dbReference type="RefSeq" id="XP_006820156.1">
    <property type="nucleotide sequence ID" value="XM_006820093.1"/>
</dbReference>
<keyword evidence="4" id="KW-1185">Reference proteome</keyword>
<evidence type="ECO:0000313" key="5">
    <source>
        <dbReference type="RefSeq" id="XP_002737762.1"/>
    </source>
</evidence>
<feature type="compositionally biased region" description="Basic and acidic residues" evidence="2">
    <location>
        <begin position="104"/>
        <end position="117"/>
    </location>
</feature>
<dbReference type="InterPro" id="IPR029071">
    <property type="entry name" value="Ubiquitin-like_domsf"/>
</dbReference>
<feature type="coiled-coil region" evidence="1">
    <location>
        <begin position="224"/>
        <end position="258"/>
    </location>
</feature>
<dbReference type="InterPro" id="IPR048945">
    <property type="entry name" value="RASSF8/10_RA"/>
</dbReference>
<dbReference type="InterPro" id="IPR000159">
    <property type="entry name" value="RA_dom"/>
</dbReference>
<feature type="region of interest" description="Disordered" evidence="2">
    <location>
        <begin position="368"/>
        <end position="399"/>
    </location>
</feature>
<feature type="coiled-coil region" evidence="1">
    <location>
        <begin position="153"/>
        <end position="180"/>
    </location>
</feature>
<feature type="domain" description="Ras-associating" evidence="3">
    <location>
        <begin position="1"/>
        <end position="90"/>
    </location>
</feature>
<dbReference type="CDD" id="cd16123">
    <property type="entry name" value="RA_RASSF7_like"/>
    <property type="match status" value="1"/>
</dbReference>
<reference evidence="5 6" key="1">
    <citation type="submission" date="2025-05" db="UniProtKB">
        <authorList>
            <consortium name="RefSeq"/>
        </authorList>
    </citation>
    <scope>IDENTIFICATION</scope>
    <source>
        <tissue evidence="5 6">Testes</tissue>
    </source>
</reference>
<evidence type="ECO:0000313" key="6">
    <source>
        <dbReference type="RefSeq" id="XP_006820156.1"/>
    </source>
</evidence>
<dbReference type="GeneID" id="100373782"/>
<evidence type="ECO:0000259" key="3">
    <source>
        <dbReference type="PROSITE" id="PS50200"/>
    </source>
</evidence>
<evidence type="ECO:0000256" key="2">
    <source>
        <dbReference type="SAM" id="MobiDB-lite"/>
    </source>
</evidence>
<name>A0ABM0MJG5_SACKO</name>
<dbReference type="PANTHER" id="PTHR15286">
    <property type="entry name" value="RAS-ASSOCIATING DOMAIN CONTAINING PROTEIN"/>
    <property type="match status" value="1"/>
</dbReference>
<dbReference type="PROSITE" id="PS50200">
    <property type="entry name" value="RA"/>
    <property type="match status" value="1"/>
</dbReference>
<keyword evidence="1" id="KW-0175">Coiled coil</keyword>
<dbReference type="InterPro" id="IPR033593">
    <property type="entry name" value="N-RASSF"/>
</dbReference>
<evidence type="ECO:0000256" key="1">
    <source>
        <dbReference type="SAM" id="Coils"/>
    </source>
</evidence>
<feature type="compositionally biased region" description="Basic and acidic residues" evidence="2">
    <location>
        <begin position="129"/>
        <end position="139"/>
    </location>
</feature>
<dbReference type="RefSeq" id="XP_002737762.1">
    <property type="nucleotide sequence ID" value="XM_002737716.2"/>
</dbReference>
<sequence length="399" mass="45881">MGEIAVWIDGREKRVAGMTKKTTCGEVVKTLLRVKNKDLNDEQHCLNFTLFERWRDCERPLPAKTKIYKVWKAWGNEQENVKFTLKKYKSSKSGSDNGRSYRPNNDKRERCGDENRNKISRSKHRNSQHRGEDGDDPESKHVLETLESLIQVVIAQDQRIQELLERIEDTDEEIEYYETRIHIERLKENGKNYVQDSYLTDADDADSAMGGENIESYISACENLLRLDQDIENNETTIERLTQQLEEESLSLSSFNENNNSCEASTLNPESEVDMAVILELNKLRQELEKSVRTGLQQRGQLCKIKQENVNSDTALENKRKQIECLALELQLLNTTDEHHNTDNIDVTIDDIIENTDILTKDVNYSSKDAYDNESDADTGLSSLHSQDDDSPTVVETLV</sequence>
<evidence type="ECO:0000313" key="4">
    <source>
        <dbReference type="Proteomes" id="UP000694865"/>
    </source>
</evidence>
<accession>A0ABM0MJG5</accession>
<feature type="region of interest" description="Disordered" evidence="2">
    <location>
        <begin position="89"/>
        <end position="139"/>
    </location>
</feature>
<gene>
    <name evidence="5 6" type="primary">LOC100373782</name>
</gene>
<dbReference type="SUPFAM" id="SSF54236">
    <property type="entry name" value="Ubiquitin-like"/>
    <property type="match status" value="1"/>
</dbReference>
<proteinExistence type="predicted"/>
<organism evidence="4 6">
    <name type="scientific">Saccoglossus kowalevskii</name>
    <name type="common">Acorn worm</name>
    <dbReference type="NCBI Taxonomy" id="10224"/>
    <lineage>
        <taxon>Eukaryota</taxon>
        <taxon>Metazoa</taxon>
        <taxon>Hemichordata</taxon>
        <taxon>Enteropneusta</taxon>
        <taxon>Harrimaniidae</taxon>
        <taxon>Saccoglossus</taxon>
    </lineage>
</organism>
<dbReference type="PANTHER" id="PTHR15286:SF1">
    <property type="entry name" value="FI07216P"/>
    <property type="match status" value="1"/>
</dbReference>